<feature type="transmembrane region" description="Helical" evidence="14">
    <location>
        <begin position="775"/>
        <end position="794"/>
    </location>
</feature>
<dbReference type="PANTHER" id="PTHR11453:SF105">
    <property type="entry name" value="SODIUM BICARBONATE COTRANSPORTER 3"/>
    <property type="match status" value="1"/>
</dbReference>
<evidence type="ECO:0000256" key="12">
    <source>
        <dbReference type="ARBA" id="ARBA00023180"/>
    </source>
</evidence>
<feature type="region of interest" description="Disordered" evidence="15">
    <location>
        <begin position="409"/>
        <end position="439"/>
    </location>
</feature>
<keyword evidence="5" id="KW-1003">Cell membrane</keyword>
<dbReference type="NCBIfam" id="TIGR00834">
    <property type="entry name" value="ae"/>
    <property type="match status" value="1"/>
</dbReference>
<proteinExistence type="inferred from homology"/>
<keyword evidence="13" id="KW-0739">Sodium transport</keyword>
<keyword evidence="9 14" id="KW-0406">Ion transport</keyword>
<feature type="transmembrane region" description="Helical" evidence="14">
    <location>
        <begin position="815"/>
        <end position="839"/>
    </location>
</feature>
<dbReference type="Ensembl" id="ENSACLT00000068706.1">
    <property type="protein sequence ID" value="ENSACLP00000084280.1"/>
    <property type="gene ID" value="ENSACLG00000009040.2"/>
</dbReference>
<evidence type="ECO:0000256" key="11">
    <source>
        <dbReference type="ARBA" id="ARBA00023157"/>
    </source>
</evidence>
<evidence type="ECO:0000313" key="19">
    <source>
        <dbReference type="Proteomes" id="UP000265100"/>
    </source>
</evidence>
<evidence type="ECO:0000313" key="18">
    <source>
        <dbReference type="Ensembl" id="ENSACLP00000084280.1"/>
    </source>
</evidence>
<evidence type="ECO:0000256" key="15">
    <source>
        <dbReference type="SAM" id="MobiDB-lite"/>
    </source>
</evidence>
<feature type="compositionally biased region" description="Basic residues" evidence="15">
    <location>
        <begin position="56"/>
        <end position="72"/>
    </location>
</feature>
<evidence type="ECO:0000259" key="17">
    <source>
        <dbReference type="Pfam" id="PF07565"/>
    </source>
</evidence>
<keyword evidence="7 14" id="KW-1133">Transmembrane helix</keyword>
<feature type="domain" description="Band 3 cytoplasmic" evidence="17">
    <location>
        <begin position="111"/>
        <end position="396"/>
    </location>
</feature>
<keyword evidence="6 14" id="KW-0812">Transmembrane</keyword>
<feature type="compositionally biased region" description="Basic and acidic residues" evidence="15">
    <location>
        <begin position="427"/>
        <end position="437"/>
    </location>
</feature>
<feature type="transmembrane region" description="Helical" evidence="14">
    <location>
        <begin position="875"/>
        <end position="894"/>
    </location>
</feature>
<organism evidence="18 19">
    <name type="scientific">Astatotilapia calliptera</name>
    <name type="common">Eastern happy</name>
    <name type="synonym">Chromis callipterus</name>
    <dbReference type="NCBI Taxonomy" id="8154"/>
    <lineage>
        <taxon>Eukaryota</taxon>
        <taxon>Metazoa</taxon>
        <taxon>Chordata</taxon>
        <taxon>Craniata</taxon>
        <taxon>Vertebrata</taxon>
        <taxon>Euteleostomi</taxon>
        <taxon>Actinopterygii</taxon>
        <taxon>Neopterygii</taxon>
        <taxon>Teleostei</taxon>
        <taxon>Neoteleostei</taxon>
        <taxon>Acanthomorphata</taxon>
        <taxon>Ovalentaria</taxon>
        <taxon>Cichlomorphae</taxon>
        <taxon>Cichliformes</taxon>
        <taxon>Cichlidae</taxon>
        <taxon>African cichlids</taxon>
        <taxon>Pseudocrenilabrinae</taxon>
        <taxon>Haplochromini</taxon>
        <taxon>Astatotilapia</taxon>
    </lineage>
</organism>
<keyword evidence="19" id="KW-1185">Reference proteome</keyword>
<feature type="domain" description="Bicarbonate transporter-like transmembrane" evidence="16">
    <location>
        <begin position="445"/>
        <end position="1004"/>
    </location>
</feature>
<keyword evidence="8" id="KW-0915">Sodium</keyword>
<evidence type="ECO:0000259" key="16">
    <source>
        <dbReference type="Pfam" id="PF00955"/>
    </source>
</evidence>
<evidence type="ECO:0000256" key="9">
    <source>
        <dbReference type="ARBA" id="ARBA00023065"/>
    </source>
</evidence>
<dbReference type="Pfam" id="PF07565">
    <property type="entry name" value="Band_3_cyto"/>
    <property type="match status" value="1"/>
</dbReference>
<dbReference type="GO" id="GO:0008510">
    <property type="term" value="F:sodium:bicarbonate symporter activity"/>
    <property type="evidence" value="ECO:0007669"/>
    <property type="project" value="TreeGrafter"/>
</dbReference>
<feature type="transmembrane region" description="Helical" evidence="14">
    <location>
        <begin position="952"/>
        <end position="983"/>
    </location>
</feature>
<evidence type="ECO:0000256" key="13">
    <source>
        <dbReference type="ARBA" id="ARBA00023201"/>
    </source>
</evidence>
<dbReference type="Gene3D" id="1.10.287.570">
    <property type="entry name" value="Helical hairpin bin"/>
    <property type="match status" value="1"/>
</dbReference>
<evidence type="ECO:0000256" key="14">
    <source>
        <dbReference type="RuleBase" id="RU362035"/>
    </source>
</evidence>
<keyword evidence="11" id="KW-1015">Disulfide bond</keyword>
<feature type="transmembrane region" description="Helical" evidence="14">
    <location>
        <begin position="591"/>
        <end position="609"/>
    </location>
</feature>
<evidence type="ECO:0000256" key="10">
    <source>
        <dbReference type="ARBA" id="ARBA00023136"/>
    </source>
</evidence>
<dbReference type="InterPro" id="IPR003020">
    <property type="entry name" value="HCO3_transpt_euk"/>
</dbReference>
<accession>A0AAX7VR54</accession>
<comment type="subcellular location">
    <subcellularLocation>
        <location evidence="1">Apical cell membrane</location>
    </subcellularLocation>
    <subcellularLocation>
        <location evidence="2">Basolateral cell membrane</location>
        <topology evidence="2">Multi-pass membrane protein</topology>
    </subcellularLocation>
    <subcellularLocation>
        <location evidence="14">Membrane</location>
        <topology evidence="14">Multi-pass membrane protein</topology>
    </subcellularLocation>
</comment>
<feature type="region of interest" description="Disordered" evidence="15">
    <location>
        <begin position="1009"/>
        <end position="1035"/>
    </location>
</feature>
<evidence type="ECO:0000256" key="1">
    <source>
        <dbReference type="ARBA" id="ARBA00004221"/>
    </source>
</evidence>
<dbReference type="PRINTS" id="PR01232">
    <property type="entry name" value="NAHCO3TRSPRT"/>
</dbReference>
<dbReference type="AlphaFoldDB" id="A0AAX7VR54"/>
<protein>
    <recommendedName>
        <fullName evidence="14">Anion exchange protein</fullName>
    </recommendedName>
</protein>
<comment type="similarity">
    <text evidence="3 14">Belongs to the anion exchanger (TC 2.A.31) family.</text>
</comment>
<reference evidence="18" key="3">
    <citation type="submission" date="2025-09" db="UniProtKB">
        <authorList>
            <consortium name="Ensembl"/>
        </authorList>
    </citation>
    <scope>IDENTIFICATION</scope>
</reference>
<dbReference type="InterPro" id="IPR011531">
    <property type="entry name" value="HCO3_transpt-like_TM_dom"/>
</dbReference>
<evidence type="ECO:0000256" key="2">
    <source>
        <dbReference type="ARBA" id="ARBA00004554"/>
    </source>
</evidence>
<feature type="transmembrane region" description="Helical" evidence="14">
    <location>
        <begin position="727"/>
        <end position="745"/>
    </location>
</feature>
<dbReference type="Pfam" id="PF00955">
    <property type="entry name" value="HCO3_cotransp"/>
    <property type="match status" value="1"/>
</dbReference>
<dbReference type="Proteomes" id="UP000265100">
    <property type="component" value="Chromosome 22"/>
</dbReference>
<evidence type="ECO:0000256" key="6">
    <source>
        <dbReference type="ARBA" id="ARBA00022692"/>
    </source>
</evidence>
<keyword evidence="4 14" id="KW-0813">Transport</keyword>
<dbReference type="GO" id="GO:0016323">
    <property type="term" value="C:basolateral plasma membrane"/>
    <property type="evidence" value="ECO:0007669"/>
    <property type="project" value="UniProtKB-SubCell"/>
</dbReference>
<dbReference type="SUPFAM" id="SSF55804">
    <property type="entry name" value="Phoshotransferase/anion transport protein"/>
    <property type="match status" value="1"/>
</dbReference>
<keyword evidence="12" id="KW-0325">Glycoprotein</keyword>
<feature type="transmembrane region" description="Helical" evidence="14">
    <location>
        <begin position="689"/>
        <end position="707"/>
    </location>
</feature>
<dbReference type="InterPro" id="IPR016152">
    <property type="entry name" value="PTrfase/Anion_transptr"/>
</dbReference>
<feature type="compositionally biased region" description="Basic and acidic residues" evidence="15">
    <location>
        <begin position="73"/>
        <end position="86"/>
    </location>
</feature>
<sequence length="1121" mass="125881">MDEQNEGEHVLTGLDEEAIVDHGKTSFATLSNYEKDDFESHRAVYVGVHVPLGRESKRRHRHRGHKQRKKKNRDSEEGKEDGRDSPTYDTPSQRVQFILGTEDDDLEHVPHDLFTEMDELSFRDGTATEWRETARWLKFEEDVEDGGERWSKPYVATLSLHSLFELRSCILNGTVLLDMRASSIEEIADMVIDSMVASGQLKEDLRDKVREAMLKKHHHQNERKLSNRIPLVRSIADIGKKHSDPLLLEKNGPLVSQNSVPNNLDSNKAMDRRPSKVGVDMNFMKKIPPGAEASNVLVGEVDFLEKPIIAFVRLSPAVLITGLTEVPVPTRFLFLLLGPHGKGPQYHEIGRSMATLMTDEIFHDVAYKAKDRTDLLSGIDEFLDQVTVLPPGEWDPTIRIEPPKNVPSQIKRKIPLQPNGSAPPAGELEKEEDHHAGPELQRTGRIFGGLVLDVKRKAPFYWSDIRDALSLQCLASVLFLYCACMSPVITFGGLLGEATKGNISAIESLFGASLTGVAYSLFAGQPLTILGSTGPVLVFEKILFKFCKDYSLSYLSLRTSIGLWTAFLCILLVATDASSLVCYITRFTEEAFAALICIIFIYEALEKLFHLGELYPVNMHNSLDNLTLYSCQCSPPANATDEVMQKWNQSGYSPDSIEWSSLSVSTCKLLHGDFVGPACGHHGPYIPDVLFWSVILFFTTFFLSSFLKQFKTERYFPTRVRSTISDFAVFITIMIMVLVDYLMGIPSPKLNVPDRFEPTSKNRGWLMDPLGENPWWTLLVAVLPAMLCTILIFMDQQITAVIINRKEHKLKKGCGYHLDLLLVAIMLGVCSIMGLPWFVAATVLSISHVNSLKVESGCSAPGEQPKFLGIREQRVTGFMIFVLMGCSVFMTSVLKFIPMPVLYGVFLYMGVSSLKGIQFFDRIKLFGMPAKHQPDLIYLRYVPLWKVHIFTLIQLSCLVLLWVIKVSAAAVVFPMMVLALVFIRKLLDFFFTKRELSWLDDLMPESKKKTEDDKKKKAREKLDEESGLEEEEEMGIKDTYEDSNRLKIPVKELSGSSDTDPLVVNISDEMAKTAVWKAVNSSAESCVQPVKLSGSQEKVACVRVDVSPDTPGRDSTTETFL</sequence>
<dbReference type="InterPro" id="IPR003024">
    <property type="entry name" value="Na/HCO3_transpt"/>
</dbReference>
<dbReference type="PANTHER" id="PTHR11453">
    <property type="entry name" value="ANION EXCHANGE PROTEIN"/>
    <property type="match status" value="1"/>
</dbReference>
<reference evidence="18" key="1">
    <citation type="submission" date="2018-05" db="EMBL/GenBank/DDBJ databases">
        <authorList>
            <person name="Datahose"/>
        </authorList>
    </citation>
    <scope>NUCLEOTIDE SEQUENCE</scope>
</reference>
<feature type="transmembrane region" description="Helical" evidence="14">
    <location>
        <begin position="474"/>
        <end position="496"/>
    </location>
</feature>
<dbReference type="GO" id="GO:0005452">
    <property type="term" value="F:solute:inorganic anion antiporter activity"/>
    <property type="evidence" value="ECO:0007669"/>
    <property type="project" value="InterPro"/>
</dbReference>
<dbReference type="FunFam" id="3.40.930.10:FF:000001">
    <property type="entry name" value="Anion exchange protein"/>
    <property type="match status" value="1"/>
</dbReference>
<feature type="compositionally biased region" description="Basic and acidic residues" evidence="15">
    <location>
        <begin position="1009"/>
        <end position="1024"/>
    </location>
</feature>
<keyword evidence="10 14" id="KW-0472">Membrane</keyword>
<evidence type="ECO:0000256" key="8">
    <source>
        <dbReference type="ARBA" id="ARBA00023053"/>
    </source>
</evidence>
<dbReference type="InterPro" id="IPR013769">
    <property type="entry name" value="Band3_cytoplasmic_dom"/>
</dbReference>
<reference evidence="18" key="2">
    <citation type="submission" date="2025-08" db="UniProtKB">
        <authorList>
            <consortium name="Ensembl"/>
        </authorList>
    </citation>
    <scope>IDENTIFICATION</scope>
</reference>
<dbReference type="FunFam" id="1.10.287.570:FF:000001">
    <property type="entry name" value="Anion exchange protein"/>
    <property type="match status" value="1"/>
</dbReference>
<dbReference type="Gene3D" id="3.40.930.10">
    <property type="entry name" value="Mannitol-specific EII, Chain A"/>
    <property type="match status" value="1"/>
</dbReference>
<dbReference type="GO" id="GO:0016324">
    <property type="term" value="C:apical plasma membrane"/>
    <property type="evidence" value="ECO:0007669"/>
    <property type="project" value="UniProtKB-SubCell"/>
</dbReference>
<dbReference type="GeneTree" id="ENSGT00940000157045"/>
<feature type="region of interest" description="Disordered" evidence="15">
    <location>
        <begin position="50"/>
        <end position="92"/>
    </location>
</feature>
<dbReference type="GO" id="GO:0051453">
    <property type="term" value="P:regulation of intracellular pH"/>
    <property type="evidence" value="ECO:0007669"/>
    <property type="project" value="TreeGrafter"/>
</dbReference>
<feature type="transmembrane region" description="Helical" evidence="14">
    <location>
        <begin position="561"/>
        <end position="584"/>
    </location>
</feature>
<name>A0AAX7VR54_ASTCA</name>
<evidence type="ECO:0000256" key="7">
    <source>
        <dbReference type="ARBA" id="ARBA00022989"/>
    </source>
</evidence>
<feature type="transmembrane region" description="Helical" evidence="14">
    <location>
        <begin position="901"/>
        <end position="920"/>
    </location>
</feature>
<dbReference type="PRINTS" id="PR01231">
    <property type="entry name" value="HCO3TRNSPORT"/>
</dbReference>
<dbReference type="GO" id="GO:0008509">
    <property type="term" value="F:monoatomic anion transmembrane transporter activity"/>
    <property type="evidence" value="ECO:0007669"/>
    <property type="project" value="InterPro"/>
</dbReference>
<evidence type="ECO:0000256" key="3">
    <source>
        <dbReference type="ARBA" id="ARBA00010993"/>
    </source>
</evidence>
<evidence type="ECO:0000256" key="5">
    <source>
        <dbReference type="ARBA" id="ARBA00022475"/>
    </source>
</evidence>
<evidence type="ECO:0000256" key="4">
    <source>
        <dbReference type="ARBA" id="ARBA00022448"/>
    </source>
</evidence>